<dbReference type="AlphaFoldDB" id="A0A3Q2D9D4"/>
<evidence type="ECO:0000256" key="2">
    <source>
        <dbReference type="SAM" id="MobiDB-lite"/>
    </source>
</evidence>
<dbReference type="Gene3D" id="3.30.420.10">
    <property type="entry name" value="Ribonuclease H-like superfamily/Ribonuclease H"/>
    <property type="match status" value="1"/>
</dbReference>
<organism evidence="4 5">
    <name type="scientific">Cyprinodon variegatus</name>
    <name type="common">Sheepshead minnow</name>
    <dbReference type="NCBI Taxonomy" id="28743"/>
    <lineage>
        <taxon>Eukaryota</taxon>
        <taxon>Metazoa</taxon>
        <taxon>Chordata</taxon>
        <taxon>Craniata</taxon>
        <taxon>Vertebrata</taxon>
        <taxon>Euteleostomi</taxon>
        <taxon>Actinopterygii</taxon>
        <taxon>Neopterygii</taxon>
        <taxon>Teleostei</taxon>
        <taxon>Neoteleostei</taxon>
        <taxon>Acanthomorphata</taxon>
        <taxon>Ovalentaria</taxon>
        <taxon>Atherinomorphae</taxon>
        <taxon>Cyprinodontiformes</taxon>
        <taxon>Cyprinodontidae</taxon>
        <taxon>Cyprinodon</taxon>
    </lineage>
</organism>
<dbReference type="InterPro" id="IPR041588">
    <property type="entry name" value="Integrase_H2C2"/>
</dbReference>
<accession>A0A3Q2D9D4</accession>
<proteinExistence type="predicted"/>
<dbReference type="GeneTree" id="ENSGT01000000214408"/>
<evidence type="ECO:0000313" key="4">
    <source>
        <dbReference type="Ensembl" id="ENSCVAP00000015308.1"/>
    </source>
</evidence>
<feature type="domain" description="Integrase catalytic" evidence="3">
    <location>
        <begin position="68"/>
        <end position="227"/>
    </location>
</feature>
<keyword evidence="5" id="KW-1185">Reference proteome</keyword>
<dbReference type="FunFam" id="3.30.420.10:FF:000032">
    <property type="entry name" value="Retrovirus-related Pol polyprotein from transposon 297-like Protein"/>
    <property type="match status" value="1"/>
</dbReference>
<dbReference type="InterPro" id="IPR012337">
    <property type="entry name" value="RNaseH-like_sf"/>
</dbReference>
<dbReference type="PANTHER" id="PTHR37984">
    <property type="entry name" value="PROTEIN CBG26694"/>
    <property type="match status" value="1"/>
</dbReference>
<evidence type="ECO:0000313" key="5">
    <source>
        <dbReference type="Proteomes" id="UP000265020"/>
    </source>
</evidence>
<feature type="region of interest" description="Disordered" evidence="2">
    <location>
        <begin position="382"/>
        <end position="444"/>
    </location>
</feature>
<dbReference type="Pfam" id="PF00665">
    <property type="entry name" value="rve"/>
    <property type="match status" value="1"/>
</dbReference>
<dbReference type="InterPro" id="IPR001584">
    <property type="entry name" value="Integrase_cat-core"/>
</dbReference>
<dbReference type="Pfam" id="PF17921">
    <property type="entry name" value="Integrase_H2C2"/>
    <property type="match status" value="1"/>
</dbReference>
<name>A0A3Q2D9D4_CYPVA</name>
<sequence length="444" mass="50826">MQKEVIQSCHNPPYSGHLGEAKTLERVRQSYHWYGMGGDVHLFVKMCPHCSACKSMGPKKRAKLQSYQVGAPLDRLHLDILGPFPVSNSGNKYILVIIDQFTRWVEAFPIPDQGAETTAKKLVYDFIARFGAPLELHTDQGRNFESSLFRNVCKLLQITKTRTTPYHPSSNGQVERFNRTLLQMLRCYVDENQRNWDEQLPLLTAAYRSSRHMVTGFTPNRLMLGREVHQPHDIQCGTARLKSNAMEVVDYIYHLEESLKEAQSLARSHLRTAQERQKKVYDLRANEHTYSIGDLVFVKDDTKKKGLSPKLRALWRGPLIVAAHRGPVLYEIQGPKHRTIMHHDRLKPYDSEVIPVWVSRQRSKILQQCQDQDHLNAEDVPLAPVLPLPGDLDKASQDEGSGQTVQPKGPAYHQGGRRSDEESSEKTFKTLSGRIVNRPERFRH</sequence>
<dbReference type="GO" id="GO:0003676">
    <property type="term" value="F:nucleic acid binding"/>
    <property type="evidence" value="ECO:0007669"/>
    <property type="project" value="InterPro"/>
</dbReference>
<reference evidence="4" key="1">
    <citation type="submission" date="2025-08" db="UniProtKB">
        <authorList>
            <consortium name="Ensembl"/>
        </authorList>
    </citation>
    <scope>IDENTIFICATION</scope>
</reference>
<dbReference type="GO" id="GO:0015074">
    <property type="term" value="P:DNA integration"/>
    <property type="evidence" value="ECO:0007669"/>
    <property type="project" value="InterPro"/>
</dbReference>
<dbReference type="Gene3D" id="1.10.340.70">
    <property type="match status" value="1"/>
</dbReference>
<dbReference type="InterPro" id="IPR036397">
    <property type="entry name" value="RNaseH_sf"/>
</dbReference>
<evidence type="ECO:0000259" key="3">
    <source>
        <dbReference type="PROSITE" id="PS50994"/>
    </source>
</evidence>
<dbReference type="STRING" id="28743.ENSCVAP00000015308"/>
<reference evidence="4" key="2">
    <citation type="submission" date="2025-09" db="UniProtKB">
        <authorList>
            <consortium name="Ensembl"/>
        </authorList>
    </citation>
    <scope>IDENTIFICATION</scope>
</reference>
<dbReference type="Ensembl" id="ENSCVAT00000023367.1">
    <property type="protein sequence ID" value="ENSCVAP00000015308.1"/>
    <property type="gene ID" value="ENSCVAG00000018092.1"/>
</dbReference>
<dbReference type="Proteomes" id="UP000265020">
    <property type="component" value="Unassembled WGS sequence"/>
</dbReference>
<protein>
    <recommendedName>
        <fullName evidence="1">Gypsy retrotransposon integrase-like protein 1</fullName>
    </recommendedName>
</protein>
<dbReference type="PROSITE" id="PS50994">
    <property type="entry name" value="INTEGRASE"/>
    <property type="match status" value="1"/>
</dbReference>
<dbReference type="SUPFAM" id="SSF53098">
    <property type="entry name" value="Ribonuclease H-like"/>
    <property type="match status" value="1"/>
</dbReference>
<evidence type="ECO:0000256" key="1">
    <source>
        <dbReference type="ARBA" id="ARBA00039658"/>
    </source>
</evidence>
<dbReference type="PANTHER" id="PTHR37984:SF15">
    <property type="entry name" value="INTEGRASE CATALYTIC DOMAIN-CONTAINING PROTEIN"/>
    <property type="match status" value="1"/>
</dbReference>
<feature type="compositionally biased region" description="Basic and acidic residues" evidence="2">
    <location>
        <begin position="417"/>
        <end position="428"/>
    </location>
</feature>
<dbReference type="InterPro" id="IPR050951">
    <property type="entry name" value="Retrovirus_Pol_polyprotein"/>
</dbReference>
<dbReference type="OMA" id="IDQFTRW"/>